<comment type="subcellular location">
    <subcellularLocation>
        <location evidence="1 9">Cell inner membrane</location>
        <topology evidence="1 9">Single-pass membrane protein</topology>
    </subcellularLocation>
</comment>
<dbReference type="PANTHER" id="PTHR38779">
    <property type="entry name" value="TYPE II SECRETION SYSTEM PROTEIN I-RELATED"/>
    <property type="match status" value="1"/>
</dbReference>
<dbReference type="InterPro" id="IPR003413">
    <property type="entry name" value="T2SS_GspI_C"/>
</dbReference>
<evidence type="ECO:0000256" key="9">
    <source>
        <dbReference type="RuleBase" id="RU368030"/>
    </source>
</evidence>
<dbReference type="Pfam" id="PF07963">
    <property type="entry name" value="N_methyl"/>
    <property type="match status" value="1"/>
</dbReference>
<comment type="PTM">
    <text evidence="9">Cleaved by prepilin peptidase.</text>
</comment>
<evidence type="ECO:0000313" key="11">
    <source>
        <dbReference type="EMBL" id="MFC4653605.1"/>
    </source>
</evidence>
<feature type="domain" description="Type II secretion system protein GspI C-terminal" evidence="10">
    <location>
        <begin position="39"/>
        <end position="116"/>
    </location>
</feature>
<dbReference type="PANTHER" id="PTHR38779:SF2">
    <property type="entry name" value="TYPE II SECRETION SYSTEM PROTEIN I-RELATED"/>
    <property type="match status" value="1"/>
</dbReference>
<dbReference type="Gene3D" id="3.30.1300.30">
    <property type="entry name" value="GSPII I/J protein-like"/>
    <property type="match status" value="1"/>
</dbReference>
<evidence type="ECO:0000256" key="7">
    <source>
        <dbReference type="ARBA" id="ARBA00022989"/>
    </source>
</evidence>
<gene>
    <name evidence="11" type="primary">gspI</name>
    <name evidence="11" type="ORF">ACFO3I_01070</name>
</gene>
<sequence length="121" mass="13571">MKNQGFTLLELLVAIAIFATAGVAAMKATSEHVRAISMLEEQTYAGYVAENQLNAVFLEKSWPLKNQQKTVELANRSWLWRQEIRKTADANFSAVVVKVSLADEPERVIFQLQTYIGKPDA</sequence>
<keyword evidence="3" id="KW-1003">Cell membrane</keyword>
<evidence type="ECO:0000256" key="3">
    <source>
        <dbReference type="ARBA" id="ARBA00022475"/>
    </source>
</evidence>
<keyword evidence="8" id="KW-0472">Membrane</keyword>
<dbReference type="InterPro" id="IPR010052">
    <property type="entry name" value="T2SS_protein-GspI"/>
</dbReference>
<evidence type="ECO:0000313" key="12">
    <source>
        <dbReference type="Proteomes" id="UP001595962"/>
    </source>
</evidence>
<evidence type="ECO:0000256" key="1">
    <source>
        <dbReference type="ARBA" id="ARBA00004377"/>
    </source>
</evidence>
<comment type="function">
    <text evidence="9">Component of the type II secretion system required for the energy-dependent secretion of extracellular factors such as proteases and toxins from the periplasm.</text>
</comment>
<evidence type="ECO:0000256" key="2">
    <source>
        <dbReference type="ARBA" id="ARBA00008358"/>
    </source>
</evidence>
<dbReference type="NCBIfam" id="TIGR02532">
    <property type="entry name" value="IV_pilin_GFxxxE"/>
    <property type="match status" value="1"/>
</dbReference>
<dbReference type="PROSITE" id="PS00409">
    <property type="entry name" value="PROKAR_NTER_METHYL"/>
    <property type="match status" value="1"/>
</dbReference>
<evidence type="ECO:0000256" key="4">
    <source>
        <dbReference type="ARBA" id="ARBA00022481"/>
    </source>
</evidence>
<dbReference type="InterPro" id="IPR012902">
    <property type="entry name" value="N_methyl_site"/>
</dbReference>
<dbReference type="Proteomes" id="UP001595962">
    <property type="component" value="Unassembled WGS sequence"/>
</dbReference>
<proteinExistence type="inferred from homology"/>
<comment type="similarity">
    <text evidence="2 9">Belongs to the GSP I family.</text>
</comment>
<keyword evidence="6" id="KW-0812">Transmembrane</keyword>
<dbReference type="Pfam" id="PF02501">
    <property type="entry name" value="T2SSI"/>
    <property type="match status" value="1"/>
</dbReference>
<accession>A0ABV9JJ91</accession>
<dbReference type="NCBIfam" id="TIGR01707">
    <property type="entry name" value="gspI"/>
    <property type="match status" value="1"/>
</dbReference>
<reference evidence="12" key="1">
    <citation type="journal article" date="2019" name="Int. J. Syst. Evol. Microbiol.">
        <title>The Global Catalogue of Microorganisms (GCM) 10K type strain sequencing project: providing services to taxonomists for standard genome sequencing and annotation.</title>
        <authorList>
            <consortium name="The Broad Institute Genomics Platform"/>
            <consortium name="The Broad Institute Genome Sequencing Center for Infectious Disease"/>
            <person name="Wu L."/>
            <person name="Ma J."/>
        </authorList>
    </citation>
    <scope>NUCLEOTIDE SEQUENCE [LARGE SCALE GENOMIC DNA]</scope>
    <source>
        <strain evidence="12">DT28</strain>
    </source>
</reference>
<keyword evidence="12" id="KW-1185">Reference proteome</keyword>
<evidence type="ECO:0000259" key="10">
    <source>
        <dbReference type="Pfam" id="PF02501"/>
    </source>
</evidence>
<organism evidence="11 12">
    <name type="scientific">Rheinheimera marina</name>
    <dbReference type="NCBI Taxonomy" id="1774958"/>
    <lineage>
        <taxon>Bacteria</taxon>
        <taxon>Pseudomonadati</taxon>
        <taxon>Pseudomonadota</taxon>
        <taxon>Gammaproteobacteria</taxon>
        <taxon>Chromatiales</taxon>
        <taxon>Chromatiaceae</taxon>
        <taxon>Rheinheimera</taxon>
    </lineage>
</organism>
<evidence type="ECO:0000256" key="6">
    <source>
        <dbReference type="ARBA" id="ARBA00022692"/>
    </source>
</evidence>
<keyword evidence="4 9" id="KW-0488">Methylation</keyword>
<name>A0ABV9JJ91_9GAMM</name>
<evidence type="ECO:0000256" key="8">
    <source>
        <dbReference type="ARBA" id="ARBA00023136"/>
    </source>
</evidence>
<dbReference type="EMBL" id="JBHSGB010000001">
    <property type="protein sequence ID" value="MFC4653605.1"/>
    <property type="molecule type" value="Genomic_DNA"/>
</dbReference>
<comment type="subunit">
    <text evidence="9">Type II secretion is composed of four main components: the outer membrane complex, the inner membrane complex, the cytoplasmic secretion ATPase and the periplasm-spanning pseudopilus.</text>
</comment>
<dbReference type="SUPFAM" id="SSF54523">
    <property type="entry name" value="Pili subunits"/>
    <property type="match status" value="1"/>
</dbReference>
<keyword evidence="5 9" id="KW-0997">Cell inner membrane</keyword>
<dbReference type="RefSeq" id="WP_377331020.1">
    <property type="nucleotide sequence ID" value="NZ_JBHSGB010000001.1"/>
</dbReference>
<dbReference type="InterPro" id="IPR045584">
    <property type="entry name" value="Pilin-like"/>
</dbReference>
<keyword evidence="7" id="KW-1133">Transmembrane helix</keyword>
<protein>
    <recommendedName>
        <fullName evidence="9">Type II secretion system protein I</fullName>
        <shortName evidence="9">T2SS minor pseudopilin I</shortName>
    </recommendedName>
</protein>
<evidence type="ECO:0000256" key="5">
    <source>
        <dbReference type="ARBA" id="ARBA00022519"/>
    </source>
</evidence>
<comment type="caution">
    <text evidence="11">The sequence shown here is derived from an EMBL/GenBank/DDBJ whole genome shotgun (WGS) entry which is preliminary data.</text>
</comment>